<keyword evidence="8" id="KW-0902">Two-component regulatory system</keyword>
<keyword evidence="6" id="KW-0418">Kinase</keyword>
<dbReference type="InterPro" id="IPR036890">
    <property type="entry name" value="HATPase_C_sf"/>
</dbReference>
<evidence type="ECO:0000256" key="4">
    <source>
        <dbReference type="ARBA" id="ARBA00022679"/>
    </source>
</evidence>
<keyword evidence="9" id="KW-0812">Transmembrane</keyword>
<sequence length="548" mass="59730">MSLGRSPSLPVTIARLCVAIACFIECRALHPEGLAGMNAECLFFIAYLVWAIACPAVAAISWKANIHAWPVILMGDVLICGFMILYMEPYVLPVLLLAILLLSAIQARFGNVLALLTGLVLGIAFVMRGEAGPAIFATPQPHLPLPSFSAATVVLAGFVALSLTSARAYRNTVRLWGEELLMVGSNFRSLPVDYLLQRLSDLFRAERVGFFWSEGSDEPVNLAVYDQGATSEVAHVGRASDRLIRIEAAEGAFLFDHESGALLSRDSAGHPLVAEAPGVTAQIVEAFSAGHGRSFPVRAGELVGRVYVIGSCPMSESGLIETERAAELTEGVFERYFFLNAWRTRAFVDARHSLSRDLHDSVLQTLAALRLQIASLVEEDAAVTASERREKLTSLQAVIVEEQARLRDILDESYRASEQRVELVGQLTACAAYLSRQWGVECRLLAQQDTLAVDSNTAVEVEFLAREAVANAVQHAGARRLTLVIAIDEDTLFLSLRNENRRREKTPDEARIASRSLSRRLSSLGGVAYSEEVNSGSLLAIRIPLKRG</sequence>
<comment type="caution">
    <text evidence="11">The sequence shown here is derived from an EMBL/GenBank/DDBJ whole genome shotgun (WGS) entry which is preliminary data.</text>
</comment>
<keyword evidence="12" id="KW-1185">Reference proteome</keyword>
<keyword evidence="5" id="KW-0547">Nucleotide-binding</keyword>
<name>A0ABS7PZE1_9SPHN</name>
<evidence type="ECO:0000256" key="9">
    <source>
        <dbReference type="SAM" id="Phobius"/>
    </source>
</evidence>
<dbReference type="EMBL" id="JAINVV010000019">
    <property type="protein sequence ID" value="MBY8826486.1"/>
    <property type="molecule type" value="Genomic_DNA"/>
</dbReference>
<protein>
    <recommendedName>
        <fullName evidence="2">histidine kinase</fullName>
        <ecNumber evidence="2">2.7.13.3</ecNumber>
    </recommendedName>
</protein>
<keyword evidence="4" id="KW-0808">Transferase</keyword>
<dbReference type="Pfam" id="PF07730">
    <property type="entry name" value="HisKA_3"/>
    <property type="match status" value="1"/>
</dbReference>
<keyword evidence="9" id="KW-1133">Transmembrane helix</keyword>
<comment type="catalytic activity">
    <reaction evidence="1">
        <text>ATP + protein L-histidine = ADP + protein N-phospho-L-histidine.</text>
        <dbReference type="EC" id="2.7.13.3"/>
    </reaction>
</comment>
<evidence type="ECO:0000256" key="5">
    <source>
        <dbReference type="ARBA" id="ARBA00022741"/>
    </source>
</evidence>
<keyword evidence="7" id="KW-0067">ATP-binding</keyword>
<evidence type="ECO:0000256" key="3">
    <source>
        <dbReference type="ARBA" id="ARBA00022553"/>
    </source>
</evidence>
<dbReference type="PANTHER" id="PTHR24421">
    <property type="entry name" value="NITRATE/NITRITE SENSOR PROTEIN NARX-RELATED"/>
    <property type="match status" value="1"/>
</dbReference>
<evidence type="ECO:0000256" key="1">
    <source>
        <dbReference type="ARBA" id="ARBA00000085"/>
    </source>
</evidence>
<evidence type="ECO:0000256" key="2">
    <source>
        <dbReference type="ARBA" id="ARBA00012438"/>
    </source>
</evidence>
<dbReference type="Gene3D" id="3.30.565.10">
    <property type="entry name" value="Histidine kinase-like ATPase, C-terminal domain"/>
    <property type="match status" value="1"/>
</dbReference>
<keyword evidence="9" id="KW-0472">Membrane</keyword>
<dbReference type="Gene3D" id="1.20.5.1930">
    <property type="match status" value="1"/>
</dbReference>
<evidence type="ECO:0000313" key="11">
    <source>
        <dbReference type="EMBL" id="MBY8826486.1"/>
    </source>
</evidence>
<dbReference type="PANTHER" id="PTHR24421:SF10">
    <property type="entry name" value="NITRATE_NITRITE SENSOR PROTEIN NARQ"/>
    <property type="match status" value="1"/>
</dbReference>
<accession>A0ABS7PZE1</accession>
<proteinExistence type="predicted"/>
<gene>
    <name evidence="11" type="ORF">K7G82_29560</name>
</gene>
<feature type="transmembrane region" description="Helical" evidence="9">
    <location>
        <begin position="147"/>
        <end position="166"/>
    </location>
</feature>
<organism evidence="11 12">
    <name type="scientific">Sphingomonas colocasiae</name>
    <dbReference type="NCBI Taxonomy" id="1848973"/>
    <lineage>
        <taxon>Bacteria</taxon>
        <taxon>Pseudomonadati</taxon>
        <taxon>Pseudomonadota</taxon>
        <taxon>Alphaproteobacteria</taxon>
        <taxon>Sphingomonadales</taxon>
        <taxon>Sphingomonadaceae</taxon>
        <taxon>Sphingomonas</taxon>
    </lineage>
</organism>
<dbReference type="InterPro" id="IPR011712">
    <property type="entry name" value="Sig_transdc_His_kin_sub3_dim/P"/>
</dbReference>
<evidence type="ECO:0000256" key="8">
    <source>
        <dbReference type="ARBA" id="ARBA00023012"/>
    </source>
</evidence>
<reference evidence="11 12" key="1">
    <citation type="submission" date="2021-08" db="EMBL/GenBank/DDBJ databases">
        <authorList>
            <person name="Tuo L."/>
        </authorList>
    </citation>
    <scope>NUCLEOTIDE SEQUENCE [LARGE SCALE GENOMIC DNA]</scope>
    <source>
        <strain evidence="11 12">JCM 31229</strain>
    </source>
</reference>
<dbReference type="EC" id="2.7.13.3" evidence="2"/>
<keyword evidence="3" id="KW-0597">Phosphoprotein</keyword>
<evidence type="ECO:0000259" key="10">
    <source>
        <dbReference type="Pfam" id="PF07730"/>
    </source>
</evidence>
<dbReference type="RefSeq" id="WP_222994084.1">
    <property type="nucleotide sequence ID" value="NZ_JAINVV010000019.1"/>
</dbReference>
<feature type="transmembrane region" description="Helical" evidence="9">
    <location>
        <begin position="94"/>
        <end position="127"/>
    </location>
</feature>
<evidence type="ECO:0000256" key="6">
    <source>
        <dbReference type="ARBA" id="ARBA00022777"/>
    </source>
</evidence>
<evidence type="ECO:0000313" key="12">
    <source>
        <dbReference type="Proteomes" id="UP000706039"/>
    </source>
</evidence>
<dbReference type="InterPro" id="IPR050482">
    <property type="entry name" value="Sensor_HK_TwoCompSys"/>
</dbReference>
<evidence type="ECO:0000256" key="7">
    <source>
        <dbReference type="ARBA" id="ARBA00022840"/>
    </source>
</evidence>
<feature type="transmembrane region" description="Helical" evidence="9">
    <location>
        <begin position="41"/>
        <end position="62"/>
    </location>
</feature>
<feature type="domain" description="Signal transduction histidine kinase subgroup 3 dimerisation and phosphoacceptor" evidence="10">
    <location>
        <begin position="351"/>
        <end position="411"/>
    </location>
</feature>
<dbReference type="Proteomes" id="UP000706039">
    <property type="component" value="Unassembled WGS sequence"/>
</dbReference>